<evidence type="ECO:0000313" key="1">
    <source>
        <dbReference type="EMBL" id="SYV97252.1"/>
    </source>
</evidence>
<dbReference type="AlphaFoldDB" id="A0A3B0PKF7"/>
<evidence type="ECO:0000313" key="2">
    <source>
        <dbReference type="Proteomes" id="UP000257559"/>
    </source>
</evidence>
<reference evidence="2" key="1">
    <citation type="submission" date="2018-06" db="EMBL/GenBank/DDBJ databases">
        <authorList>
            <consortium name="Pathogen Informatics"/>
        </authorList>
    </citation>
    <scope>NUCLEOTIDE SEQUENCE [LARGE SCALE GENOMIC DNA]</scope>
    <source>
        <strain evidence="2">NCTC10132</strain>
    </source>
</reference>
<gene>
    <name evidence="1" type="ORF">NCTC10132_00611</name>
</gene>
<dbReference type="KEGG" id="medw:NCTC10132_00611"/>
<dbReference type="Proteomes" id="UP000257559">
    <property type="component" value="Chromosome"/>
</dbReference>
<organism evidence="1 2">
    <name type="scientific">Mycoplasmopsis edwardii</name>
    <dbReference type="NCBI Taxonomy" id="53558"/>
    <lineage>
        <taxon>Bacteria</taxon>
        <taxon>Bacillati</taxon>
        <taxon>Mycoplasmatota</taxon>
        <taxon>Mycoplasmoidales</taxon>
        <taxon>Metamycoplasmataceae</taxon>
        <taxon>Mycoplasmopsis</taxon>
    </lineage>
</organism>
<sequence length="79" mass="8957">MNIIICNAIDDTDILTNIEINKEGIAENDVNPAHNPVVNISKIKNRRIINDHNTMNTILNESMNILSLFVSLKCFFNKC</sequence>
<name>A0A3B0PKF7_9BACT</name>
<keyword evidence="2" id="KW-1185">Reference proteome</keyword>
<protein>
    <submittedName>
        <fullName evidence="1">Uncharacterized protein</fullName>
    </submittedName>
</protein>
<accession>A0A3B0PKF7</accession>
<proteinExistence type="predicted"/>
<dbReference type="EMBL" id="LS991951">
    <property type="protein sequence ID" value="SYV97252.1"/>
    <property type="molecule type" value="Genomic_DNA"/>
</dbReference>